<dbReference type="PANTHER" id="PTHR37804">
    <property type="entry name" value="CDAA REGULATORY PROTEIN CDAR"/>
    <property type="match status" value="1"/>
</dbReference>
<reference evidence="1 2" key="1">
    <citation type="journal article" date="2014" name="Genome Announc.">
        <title>Complete Genome Sequence of Amino Acid-Utilizing Eubacterium acidaminophilum al-2 (DSM 3953).</title>
        <authorList>
            <person name="Poehlein A."/>
            <person name="Andreesen J.R."/>
            <person name="Daniel R."/>
        </authorList>
    </citation>
    <scope>NUCLEOTIDE SEQUENCE [LARGE SCALE GENOMIC DNA]</scope>
    <source>
        <strain evidence="1 2">DSM 3953</strain>
    </source>
</reference>
<keyword evidence="2" id="KW-1185">Reference proteome</keyword>
<dbReference type="Proteomes" id="UP000019591">
    <property type="component" value="Chromosome"/>
</dbReference>
<protein>
    <recommendedName>
        <fullName evidence="3">YbbR family protein</fullName>
    </recommendedName>
</protein>
<dbReference type="InterPro" id="IPR053154">
    <property type="entry name" value="c-di-AMP_regulator"/>
</dbReference>
<dbReference type="AlphaFoldDB" id="W8TLU7"/>
<dbReference type="PATRIC" id="fig|1286171.3.peg.1804"/>
<evidence type="ECO:0000313" key="1">
    <source>
        <dbReference type="EMBL" id="AHM57137.1"/>
    </source>
</evidence>
<dbReference type="Gene3D" id="2.170.120.30">
    <property type="match status" value="2"/>
</dbReference>
<dbReference type="HOGENOM" id="CLU_039811_4_1_9"/>
<dbReference type="Gene3D" id="2.170.120.40">
    <property type="entry name" value="YbbR-like domain"/>
    <property type="match status" value="2"/>
</dbReference>
<dbReference type="eggNOG" id="COG4856">
    <property type="taxonomic scope" value="Bacteria"/>
</dbReference>
<dbReference type="PANTHER" id="PTHR37804:SF1">
    <property type="entry name" value="CDAA REGULATORY PROTEIN CDAR"/>
    <property type="match status" value="1"/>
</dbReference>
<accession>W8TLU7</accession>
<gene>
    <name evidence="1" type="ORF">EAL2_c18450</name>
</gene>
<dbReference type="InterPro" id="IPR012505">
    <property type="entry name" value="YbbR"/>
</dbReference>
<name>W8TLU7_PEPAC</name>
<evidence type="ECO:0008006" key="3">
    <source>
        <dbReference type="Google" id="ProtNLM"/>
    </source>
</evidence>
<evidence type="ECO:0000313" key="2">
    <source>
        <dbReference type="Proteomes" id="UP000019591"/>
    </source>
</evidence>
<dbReference type="Pfam" id="PF07949">
    <property type="entry name" value="YbbR"/>
    <property type="match status" value="2"/>
</dbReference>
<dbReference type="KEGG" id="eac:EAL2_c18450"/>
<proteinExistence type="predicted"/>
<organism evidence="1 2">
    <name type="scientific">Peptoclostridium acidaminophilum DSM 3953</name>
    <dbReference type="NCBI Taxonomy" id="1286171"/>
    <lineage>
        <taxon>Bacteria</taxon>
        <taxon>Bacillati</taxon>
        <taxon>Bacillota</taxon>
        <taxon>Clostridia</taxon>
        <taxon>Peptostreptococcales</taxon>
        <taxon>Peptoclostridiaceae</taxon>
        <taxon>Peptoclostridium</taxon>
    </lineage>
</organism>
<dbReference type="STRING" id="1286171.EAL2_c18450"/>
<dbReference type="EMBL" id="CP007452">
    <property type="protein sequence ID" value="AHM57137.1"/>
    <property type="molecule type" value="Genomic_DNA"/>
</dbReference>
<sequence length="404" mass="45018">MAEVDPIITRDFSSIVPAISNAQDIKNQELIISPESSLDVKLTVRGRRSILKDIEKEDLYLAGYVKNPHAGKNVVEITAQVPSGVTATIIPDKLVVEMEELSVQKKNIEIIIDKSAEAGVVVSDMQIDPEYTFIEGPKSLVSKVVRVVCKVDIKDKKSNFSSKYSLVPVDSQGKEVEHVQLSNKTAYVSLGIKAEKKVPVEIVTRGEAPDSYKIKSLKAQPEFVIISGDSGDIDKIQKISTKPISISDAYLDKNIEVELMLPENVSSDVQKIKVEIDVSKVIVENLYISKERISFLNNIQNLDISKNNIPEKVKVKVLYLEEYKKNFKQEDIKLSIDLQDYNPKLAKAEIKASAPEGVEILEIEPKNAILGSELTFRNPDIAFFSFSIYHVSISKNQQSNSHGF</sequence>